<dbReference type="NCBIfam" id="TIGR02257">
    <property type="entry name" value="cobalto_cobN"/>
    <property type="match status" value="1"/>
</dbReference>
<keyword evidence="3" id="KW-1185">Reference proteome</keyword>
<dbReference type="AlphaFoldDB" id="A0A229SUN6"/>
<accession>A0A229SUN6</accession>
<protein>
    <submittedName>
        <fullName evidence="2">Cobaltochelatase subunit CobN</fullName>
    </submittedName>
</protein>
<evidence type="ECO:0000313" key="3">
    <source>
        <dbReference type="Proteomes" id="UP000215199"/>
    </source>
</evidence>
<dbReference type="InterPro" id="IPR011953">
    <property type="entry name" value="Cobalto_CobN"/>
</dbReference>
<reference evidence="3" key="1">
    <citation type="submission" date="2017-07" db="EMBL/GenBank/DDBJ databases">
        <title>Comparative genome mining reveals phylogenetic distribution patterns of secondary metabolites in Amycolatopsis.</title>
        <authorList>
            <person name="Adamek M."/>
            <person name="Alanjary M."/>
            <person name="Sales-Ortells H."/>
            <person name="Goodfellow M."/>
            <person name="Bull A.T."/>
            <person name="Kalinowski J."/>
            <person name="Ziemert N."/>
        </authorList>
    </citation>
    <scope>NUCLEOTIDE SEQUENCE [LARGE SCALE GENOMIC DNA]</scope>
    <source>
        <strain evidence="3">H5</strain>
    </source>
</reference>
<comment type="caution">
    <text evidence="2">The sequence shown here is derived from an EMBL/GenBank/DDBJ whole genome shotgun (WGS) entry which is preliminary data.</text>
</comment>
<dbReference type="PANTHER" id="PTHR44119">
    <property type="entry name" value="MAGNESIUM-CHELATASE SUBUNIT CHLH, CHLOROPLASTIC"/>
    <property type="match status" value="1"/>
</dbReference>
<dbReference type="PANTHER" id="PTHR44119:SF4">
    <property type="entry name" value="AEROBIC COBALTOCHELATASE SUBUNIT COBN"/>
    <property type="match status" value="1"/>
</dbReference>
<sequence length="1187" mass="128113">MILLLSTSDTDLLSARSSGGEYRLGNPARLDAAELPPLLDGVRIVVARILGTPRTWADGLDALRASGAHVVVLGGEQTPDAELMKLSTVPAGIAAEAHAYLAQGGPANLTQLHRFLSDTLLLTGDGFEPPTEQAAWGVLERPSRAEGPVIGILYYRAHHLSGNTAFVHALADEIEAAGGRALPIYCASLRTREPEMMAELASVDALLVTVLAAGGTRPSEVGAGGDDEAWDVAEMAALDVPILQALCLTSDRETWAASDDGLSPLDAGNQMAVPEFDGRLITVPFSFKELDEDGLPRYVPDAERASRVARIALAHARLRHTPPSQRRIALMLSAYPTKHSRVGNAVGLDTPASAVELLRRMRDAGYDLGPDAFPGVEPTGTEQPDGDALIHALIAAGGQDPEWLTEEQLAGNPIRVPAARYQEWFDALPAELRAGVEGHWGPAPGELYVDNGDIVLASLQSGNVIIMIQPPRGFGENPVAIYHNPDLPPSHHYLAAYRWLEEEFGAHAVVHLGKHGSLEWLPGKTAGLSASCAPDAVLGNLPLVYPFLINDPGEGAQAKRRAHATIVDHLIPPMARAESYGDMARLEQLLDEHANIAAMDPAKLPAIRAQIWTLIQAAKLDHDLGVEERPHDAEFDDFLLHIDGWLCEVKDAQIRDGLHVLGAAPVGEARVNLVLAMLRASQMWGGKQGAVPGLRSALGLKENAPMSEVDAVEKTARELVQAMEMRGWDATAVASVAPDEQVARVLSFAAEEIVPRLAGTTAELDSVLHALDGGYIPAGPSGSPLRGLINVLPTGRNFYTVDPKAIPSRLAWETGQALADSLLKRYREDTGDWPRSVGLSVWGTSAMRTSGDDAAEVLALLGVQPVWDEASRRVTGIEAIPPAELGRPRIDVTIRISGFFRDAFPHVIALMDDAVRLVASLDEPLDENFVRAHVSADLAAHGDARRATTRIFGSKPGAYGAGLLPLMDSGNWRDDKDLAEVYAVWGGFAYGRDLDGRPAREDMENSYRRIVVAAKNTDTREHDIADSDDYFQYHGGMIATVRALTGAAPASYVGDSTSPDAVRTRTLGEETARVFRARVVNPRWLAAMRRHGYKGAFELAATVDYLFGFDATAGVVGDWMYEKLTESYVLDEVNQEFLRQANPWALRGIVERLSEAADRGLWEEPDPALLEKMREVYLSLEGDLESE</sequence>
<gene>
    <name evidence="2" type="ORF">CF165_33925</name>
</gene>
<dbReference type="Pfam" id="PF02514">
    <property type="entry name" value="CobN-Mg_chel"/>
    <property type="match status" value="1"/>
</dbReference>
<proteinExistence type="predicted"/>
<dbReference type="InterPro" id="IPR003672">
    <property type="entry name" value="CobN/Mg_chltase"/>
</dbReference>
<organism evidence="2 3">
    <name type="scientific">Amycolatopsis vastitatis</name>
    <dbReference type="NCBI Taxonomy" id="1905142"/>
    <lineage>
        <taxon>Bacteria</taxon>
        <taxon>Bacillati</taxon>
        <taxon>Actinomycetota</taxon>
        <taxon>Actinomycetes</taxon>
        <taxon>Pseudonocardiales</taxon>
        <taxon>Pseudonocardiaceae</taxon>
        <taxon>Amycolatopsis</taxon>
    </lineage>
</organism>
<dbReference type="CDD" id="cd10150">
    <property type="entry name" value="CobN_like"/>
    <property type="match status" value="1"/>
</dbReference>
<dbReference type="EMBL" id="NMUL01000039">
    <property type="protein sequence ID" value="OXM62775.1"/>
    <property type="molecule type" value="Genomic_DNA"/>
</dbReference>
<dbReference type="OrthoDB" id="9757976at2"/>
<dbReference type="GO" id="GO:0009236">
    <property type="term" value="P:cobalamin biosynthetic process"/>
    <property type="evidence" value="ECO:0007669"/>
    <property type="project" value="InterPro"/>
</dbReference>
<name>A0A229SUN6_9PSEU</name>
<dbReference type="Proteomes" id="UP000215199">
    <property type="component" value="Unassembled WGS sequence"/>
</dbReference>
<evidence type="ECO:0000313" key="2">
    <source>
        <dbReference type="EMBL" id="OXM62775.1"/>
    </source>
</evidence>
<evidence type="ECO:0000259" key="1">
    <source>
        <dbReference type="Pfam" id="PF02514"/>
    </source>
</evidence>
<dbReference type="RefSeq" id="WP_093951661.1">
    <property type="nucleotide sequence ID" value="NZ_NMUL01000039.1"/>
</dbReference>
<dbReference type="GO" id="GO:0051116">
    <property type="term" value="F:cobaltochelatase activity"/>
    <property type="evidence" value="ECO:0007669"/>
    <property type="project" value="InterPro"/>
</dbReference>
<feature type="domain" description="CobN/magnesium chelatase" evidence="1">
    <location>
        <begin position="98"/>
        <end position="1167"/>
    </location>
</feature>